<gene>
    <name evidence="13" type="ORF">JOB18_028511</name>
</gene>
<evidence type="ECO:0000256" key="7">
    <source>
        <dbReference type="ARBA" id="ARBA00022989"/>
    </source>
</evidence>
<dbReference type="AlphaFoldDB" id="A0AAV6Q554"/>
<comment type="similarity">
    <text evidence="3">Belongs to the CNEP1R1 family.</text>
</comment>
<comment type="caution">
    <text evidence="13">The sequence shown here is derived from an EMBL/GenBank/DDBJ whole genome shotgun (WGS) entry which is preliminary data.</text>
</comment>
<evidence type="ECO:0000256" key="2">
    <source>
        <dbReference type="ARBA" id="ARBA00004496"/>
    </source>
</evidence>
<keyword evidence="5" id="KW-0963">Cytoplasm</keyword>
<evidence type="ECO:0000256" key="8">
    <source>
        <dbReference type="ARBA" id="ARBA00023098"/>
    </source>
</evidence>
<dbReference type="PANTHER" id="PTHR20996">
    <property type="entry name" value="NUCLEAR ENVELOPE PHOSPHATASE-REGULATORY SUBUNIT 1"/>
    <property type="match status" value="1"/>
</dbReference>
<dbReference type="EMBL" id="JAGKHQ010000019">
    <property type="protein sequence ID" value="KAG7482705.1"/>
    <property type="molecule type" value="Genomic_DNA"/>
</dbReference>
<dbReference type="GO" id="GO:0005737">
    <property type="term" value="C:cytoplasm"/>
    <property type="evidence" value="ECO:0007669"/>
    <property type="project" value="UniProtKB-SubCell"/>
</dbReference>
<dbReference type="GO" id="GO:0006629">
    <property type="term" value="P:lipid metabolic process"/>
    <property type="evidence" value="ECO:0007669"/>
    <property type="project" value="UniProtKB-KW"/>
</dbReference>
<keyword evidence="9 12" id="KW-0472">Membrane</keyword>
<proteinExistence type="inferred from homology"/>
<keyword evidence="8" id="KW-0443">Lipid metabolism</keyword>
<evidence type="ECO:0000256" key="10">
    <source>
        <dbReference type="ARBA" id="ARBA00023242"/>
    </source>
</evidence>
<dbReference type="GO" id="GO:0031965">
    <property type="term" value="C:nuclear membrane"/>
    <property type="evidence" value="ECO:0007669"/>
    <property type="project" value="UniProtKB-SubCell"/>
</dbReference>
<evidence type="ECO:0000313" key="14">
    <source>
        <dbReference type="Proteomes" id="UP000693946"/>
    </source>
</evidence>
<dbReference type="Pfam" id="PF09771">
    <property type="entry name" value="Tmemb_18A"/>
    <property type="match status" value="1"/>
</dbReference>
<dbReference type="InterPro" id="IPR019168">
    <property type="entry name" value="NEP1-R1"/>
</dbReference>
<evidence type="ECO:0000256" key="1">
    <source>
        <dbReference type="ARBA" id="ARBA00004232"/>
    </source>
</evidence>
<organism evidence="13 14">
    <name type="scientific">Solea senegalensis</name>
    <name type="common">Senegalese sole</name>
    <dbReference type="NCBI Taxonomy" id="28829"/>
    <lineage>
        <taxon>Eukaryota</taxon>
        <taxon>Metazoa</taxon>
        <taxon>Chordata</taxon>
        <taxon>Craniata</taxon>
        <taxon>Vertebrata</taxon>
        <taxon>Euteleostomi</taxon>
        <taxon>Actinopterygii</taxon>
        <taxon>Neopterygii</taxon>
        <taxon>Teleostei</taxon>
        <taxon>Neoteleostei</taxon>
        <taxon>Acanthomorphata</taxon>
        <taxon>Carangaria</taxon>
        <taxon>Pleuronectiformes</taxon>
        <taxon>Pleuronectoidei</taxon>
        <taxon>Soleidae</taxon>
        <taxon>Solea</taxon>
    </lineage>
</organism>
<keyword evidence="14" id="KW-1185">Reference proteome</keyword>
<evidence type="ECO:0000256" key="3">
    <source>
        <dbReference type="ARBA" id="ARBA00010998"/>
    </source>
</evidence>
<evidence type="ECO:0000256" key="6">
    <source>
        <dbReference type="ARBA" id="ARBA00022692"/>
    </source>
</evidence>
<dbReference type="PANTHER" id="PTHR20996:SF1">
    <property type="entry name" value="NUCLEAR ENVELOPE PHOSPHATASE-REGULATORY SUBUNIT 1"/>
    <property type="match status" value="1"/>
</dbReference>
<comment type="subcellular location">
    <subcellularLocation>
        <location evidence="2">Cytoplasm</location>
    </subcellularLocation>
    <subcellularLocation>
        <location evidence="1">Nucleus membrane</location>
        <topology evidence="1">Multi-pass membrane protein</topology>
    </subcellularLocation>
</comment>
<evidence type="ECO:0000256" key="5">
    <source>
        <dbReference type="ARBA" id="ARBA00022490"/>
    </source>
</evidence>
<dbReference type="Proteomes" id="UP000693946">
    <property type="component" value="Linkage Group LG7"/>
</dbReference>
<evidence type="ECO:0000256" key="11">
    <source>
        <dbReference type="ARBA" id="ARBA00030458"/>
    </source>
</evidence>
<keyword evidence="6 12" id="KW-0812">Transmembrane</keyword>
<protein>
    <recommendedName>
        <fullName evidence="4">Nuclear envelope phosphatase-regulatory subunit 1</fullName>
    </recommendedName>
    <alternativeName>
        <fullName evidence="11">Transmembrane protein 188</fullName>
    </alternativeName>
</protein>
<keyword evidence="7 12" id="KW-1133">Transmembrane helix</keyword>
<keyword evidence="10" id="KW-0539">Nucleus</keyword>
<evidence type="ECO:0000256" key="9">
    <source>
        <dbReference type="ARBA" id="ARBA00023136"/>
    </source>
</evidence>
<sequence length="158" mass="17993">MGAKEEEAVGLSILCDHLVFQWSTARLPEIADMKSVEQAEDLMAFERRLTESISCLQPAANRWRMILLVVSVLLAAGAWSWLNDPNTQKVSFYLSLWNHPFFTIVCITFIALFFAGIHRRVVAPSIIADRCRTVLTEYNMSCEDTGKLILKRKQSDRV</sequence>
<evidence type="ECO:0000313" key="13">
    <source>
        <dbReference type="EMBL" id="KAG7482705.1"/>
    </source>
</evidence>
<accession>A0AAV6Q554</accession>
<reference evidence="13 14" key="1">
    <citation type="journal article" date="2021" name="Sci. Rep.">
        <title>Chromosome anchoring in Senegalese sole (Solea senegalensis) reveals sex-associated markers and genome rearrangements in flatfish.</title>
        <authorList>
            <person name="Guerrero-Cozar I."/>
            <person name="Gomez-Garrido J."/>
            <person name="Berbel C."/>
            <person name="Martinez-Blanch J.F."/>
            <person name="Alioto T."/>
            <person name="Claros M.G."/>
            <person name="Gagnaire P.A."/>
            <person name="Manchado M."/>
        </authorList>
    </citation>
    <scope>NUCLEOTIDE SEQUENCE [LARGE SCALE GENOMIC DNA]</scope>
    <source>
        <strain evidence="13">Sse05_10M</strain>
    </source>
</reference>
<name>A0AAV6Q554_SOLSE</name>
<evidence type="ECO:0000256" key="12">
    <source>
        <dbReference type="SAM" id="Phobius"/>
    </source>
</evidence>
<feature type="transmembrane region" description="Helical" evidence="12">
    <location>
        <begin position="94"/>
        <end position="117"/>
    </location>
</feature>
<dbReference type="GO" id="GO:0071595">
    <property type="term" value="C:Nem1-Spo7 phosphatase complex"/>
    <property type="evidence" value="ECO:0007669"/>
    <property type="project" value="InterPro"/>
</dbReference>
<feature type="transmembrane region" description="Helical" evidence="12">
    <location>
        <begin position="65"/>
        <end position="82"/>
    </location>
</feature>
<evidence type="ECO:0000256" key="4">
    <source>
        <dbReference type="ARBA" id="ARBA00021024"/>
    </source>
</evidence>